<protein>
    <submittedName>
        <fullName evidence="1">Uncharacterized protein</fullName>
    </submittedName>
</protein>
<name>M1X153_9NOST</name>
<evidence type="ECO:0000313" key="2">
    <source>
        <dbReference type="Proteomes" id="UP000053051"/>
    </source>
</evidence>
<proteinExistence type="predicted"/>
<keyword evidence="2" id="KW-1185">Reference proteome</keyword>
<sequence length="47" mass="5603">MQKYQNPVRLYLLGSDYNRMLLKQVKLDFNSRDRTKANIEIGSGKWI</sequence>
<dbReference type="Proteomes" id="UP000053051">
    <property type="component" value="Unassembled WGS sequence"/>
</dbReference>
<reference evidence="2" key="2">
    <citation type="submission" date="2016-01" db="EMBL/GenBank/DDBJ databases">
        <title>Diatom-associated endosymboitic cyanobacterium lacks core nitrogen metabolism enzymes.</title>
        <authorList>
            <person name="Hilton J.A."/>
            <person name="Foster R.A."/>
            <person name="Tripp H.J."/>
            <person name="Carter B.J."/>
            <person name="Zehr J.P."/>
            <person name="Villareal T.A."/>
        </authorList>
    </citation>
    <scope>NUCLEOTIDE SEQUENCE [LARGE SCALE GENOMIC DNA]</scope>
    <source>
        <strain evidence="2">HH01</strain>
    </source>
</reference>
<reference evidence="1 2" key="1">
    <citation type="submission" date="2012-05" db="EMBL/GenBank/DDBJ databases">
        <authorList>
            <person name="Hilton J."/>
        </authorList>
    </citation>
    <scope>NUCLEOTIDE SEQUENCE [LARGE SCALE GENOMIC DNA]</scope>
    <source>
        <strain evidence="1 2">HH01</strain>
    </source>
</reference>
<accession>M1X153</accession>
<gene>
    <name evidence="1" type="ORF">RINTHH_17730</name>
</gene>
<dbReference type="EMBL" id="CAIY01000070">
    <property type="protein sequence ID" value="CCH67928.1"/>
    <property type="molecule type" value="Genomic_DNA"/>
</dbReference>
<evidence type="ECO:0000313" key="1">
    <source>
        <dbReference type="EMBL" id="CCH67928.1"/>
    </source>
</evidence>
<dbReference type="AlphaFoldDB" id="M1X153"/>
<organism evidence="1 2">
    <name type="scientific">Richelia intracellularis HH01</name>
    <dbReference type="NCBI Taxonomy" id="1165094"/>
    <lineage>
        <taxon>Bacteria</taxon>
        <taxon>Bacillati</taxon>
        <taxon>Cyanobacteriota</taxon>
        <taxon>Cyanophyceae</taxon>
        <taxon>Nostocales</taxon>
        <taxon>Nostocaceae</taxon>
        <taxon>Richelia</taxon>
    </lineage>
</organism>
<comment type="caution">
    <text evidence="1">The sequence shown here is derived from an EMBL/GenBank/DDBJ whole genome shotgun (WGS) entry which is preliminary data.</text>
</comment>